<gene>
    <name evidence="19" type="ORF">REJC140_03279</name>
</gene>
<dbReference type="Proteomes" id="UP000606921">
    <property type="component" value="Unassembled WGS sequence"/>
</dbReference>
<comment type="similarity">
    <text evidence="2 14 15">Belongs to the TonB-dependent receptor family.</text>
</comment>
<keyword evidence="5" id="KW-0410">Iron transport</keyword>
<feature type="domain" description="TonB-dependent receptor plug" evidence="18">
    <location>
        <begin position="86"/>
        <end position="181"/>
    </location>
</feature>
<keyword evidence="13 14" id="KW-0998">Cell outer membrane</keyword>
<evidence type="ECO:0000256" key="14">
    <source>
        <dbReference type="PROSITE-ProRule" id="PRU01360"/>
    </source>
</evidence>
<keyword evidence="3 14" id="KW-0813">Transport</keyword>
<sequence>MKIDRRGGNPRGIGTRGWQALLLSCTALAAISATSAVAQDAQTSASDTQLETIVIEGGGNGAGDARTIVATETTAVGRMPTDILVAPASVSVITSKEIKERGAQSIEQVVQYTAGVNTDYYGSDDRYDYFKIRGFAPFTYRDGLAIGRSWGGILEEPYGYERVEVLKGANSTGFGVSDPGGSVNYVTKLPKTERFGEVYGTIGSSAHKETGFDFGDNITADDTLSYRLTGKFQRSDAEYDYSQDDENFIMASITWRPTDLTSLSFVFDHLDRDGTPSGGGHPRFSDFDRGEFFGEPGYNYDETNRNTYSVLFDHDFGNGLTFNSNARYSKSRNRFGYAYVYDALGINDPADTMVDRVFFGGDGKDEHFVVDAHLLYEANFDQVESRTLFGTDYKKVDSETNSYGLYPASWYSPVPPITAPPIDWLNPVFSGLPVTIPTTASRTNDQTAKAIYFQQDLVFSDRLTASVGLRNDWLDLDETDLRAGTTKAGEYSELSKRLGLSYKITDEFAVYTSYAESVAPPSTGIEPTTGTQYEVGIKYRPDAFPALITASVYDLTMENISTREAPAYLESTVDKVRHRGFDVEAKMEVTNNINLIAGYSYIDSEIDEPGNAKGLDGNRFAQVPEHMASVWGTYTWEGNRSRGDMTFGLGARYTGSYYTNNLNTLKADSAIVFDAAYTYQLRENTTFQLNVSNLFDEKHIANDDGGAWYYNPGRAIYATLRQTW</sequence>
<evidence type="ECO:0000256" key="10">
    <source>
        <dbReference type="ARBA" id="ARBA00023077"/>
    </source>
</evidence>
<comment type="subcellular location">
    <subcellularLocation>
        <location evidence="1 14">Cell outer membrane</location>
        <topology evidence="1 14">Multi-pass membrane protein</topology>
    </subcellularLocation>
</comment>
<evidence type="ECO:0000256" key="13">
    <source>
        <dbReference type="ARBA" id="ARBA00023237"/>
    </source>
</evidence>
<evidence type="ECO:0000256" key="12">
    <source>
        <dbReference type="ARBA" id="ARBA00023170"/>
    </source>
</evidence>
<dbReference type="InterPro" id="IPR010105">
    <property type="entry name" value="TonB_sidphr_rcpt"/>
</dbReference>
<evidence type="ECO:0000256" key="3">
    <source>
        <dbReference type="ARBA" id="ARBA00022448"/>
    </source>
</evidence>
<keyword evidence="9" id="KW-0406">Ion transport</keyword>
<keyword evidence="20" id="KW-1185">Reference proteome</keyword>
<dbReference type="Pfam" id="PF07715">
    <property type="entry name" value="Plug"/>
    <property type="match status" value="1"/>
</dbReference>
<dbReference type="InterPro" id="IPR039426">
    <property type="entry name" value="TonB-dep_rcpt-like"/>
</dbReference>
<dbReference type="NCBIfam" id="TIGR01783">
    <property type="entry name" value="TonB-siderophor"/>
    <property type="match status" value="1"/>
</dbReference>
<dbReference type="InterPro" id="IPR036942">
    <property type="entry name" value="Beta-barrel_TonB_sf"/>
</dbReference>
<dbReference type="RefSeq" id="WP_142592351.1">
    <property type="nucleotide sequence ID" value="NZ_CABFWF030000010.1"/>
</dbReference>
<dbReference type="Gene3D" id="2.170.130.10">
    <property type="entry name" value="TonB-dependent receptor, plug domain"/>
    <property type="match status" value="1"/>
</dbReference>
<dbReference type="InterPro" id="IPR000531">
    <property type="entry name" value="Beta-barrel_TonB"/>
</dbReference>
<evidence type="ECO:0000259" key="17">
    <source>
        <dbReference type="Pfam" id="PF00593"/>
    </source>
</evidence>
<dbReference type="SUPFAM" id="SSF56935">
    <property type="entry name" value="Porins"/>
    <property type="match status" value="1"/>
</dbReference>
<feature type="domain" description="TonB-dependent receptor-like beta-barrel" evidence="17">
    <location>
        <begin position="255"/>
        <end position="694"/>
    </location>
</feature>
<keyword evidence="6 14" id="KW-0812">Transmembrane</keyword>
<dbReference type="PROSITE" id="PS52016">
    <property type="entry name" value="TONB_DEPENDENT_REC_3"/>
    <property type="match status" value="1"/>
</dbReference>
<dbReference type="PANTHER" id="PTHR32552:SF68">
    <property type="entry name" value="FERRICHROME OUTER MEMBRANE TRANSPORTER_PHAGE RECEPTOR"/>
    <property type="match status" value="1"/>
</dbReference>
<proteinExistence type="inferred from homology"/>
<evidence type="ECO:0000256" key="5">
    <source>
        <dbReference type="ARBA" id="ARBA00022496"/>
    </source>
</evidence>
<reference evidence="19 20" key="1">
    <citation type="submission" date="2020-11" db="EMBL/GenBank/DDBJ databases">
        <authorList>
            <person name="Lassalle F."/>
        </authorList>
    </citation>
    <scope>NUCLEOTIDE SEQUENCE [LARGE SCALE GENOMIC DNA]</scope>
    <source>
        <strain evidence="19 20">JC140</strain>
    </source>
</reference>
<name>A0ABM8PK11_9HYPH</name>
<feature type="chain" id="PRO_5046102261" evidence="16">
    <location>
        <begin position="39"/>
        <end position="724"/>
    </location>
</feature>
<dbReference type="InterPro" id="IPR037066">
    <property type="entry name" value="Plug_dom_sf"/>
</dbReference>
<evidence type="ECO:0000256" key="4">
    <source>
        <dbReference type="ARBA" id="ARBA00022452"/>
    </source>
</evidence>
<keyword evidence="12 19" id="KW-0675">Receptor</keyword>
<evidence type="ECO:0000256" key="1">
    <source>
        <dbReference type="ARBA" id="ARBA00004571"/>
    </source>
</evidence>
<comment type="caution">
    <text evidence="19">The sequence shown here is derived from an EMBL/GenBank/DDBJ whole genome shotgun (WGS) entry which is preliminary data.</text>
</comment>
<dbReference type="PANTHER" id="PTHR32552">
    <property type="entry name" value="FERRICHROME IRON RECEPTOR-RELATED"/>
    <property type="match status" value="1"/>
</dbReference>
<dbReference type="Pfam" id="PF00593">
    <property type="entry name" value="TonB_dep_Rec_b-barrel"/>
    <property type="match status" value="1"/>
</dbReference>
<evidence type="ECO:0000256" key="15">
    <source>
        <dbReference type="RuleBase" id="RU003357"/>
    </source>
</evidence>
<evidence type="ECO:0000313" key="20">
    <source>
        <dbReference type="Proteomes" id="UP000606921"/>
    </source>
</evidence>
<evidence type="ECO:0000256" key="2">
    <source>
        <dbReference type="ARBA" id="ARBA00009810"/>
    </source>
</evidence>
<keyword evidence="11 14" id="KW-0472">Membrane</keyword>
<dbReference type="InterPro" id="IPR012910">
    <property type="entry name" value="Plug_dom"/>
</dbReference>
<evidence type="ECO:0000256" key="11">
    <source>
        <dbReference type="ARBA" id="ARBA00023136"/>
    </source>
</evidence>
<keyword evidence="7 16" id="KW-0732">Signal</keyword>
<protein>
    <submittedName>
        <fullName evidence="19">TonB-dependent siderophore receptor</fullName>
    </submittedName>
</protein>
<organism evidence="19 20">
    <name type="scientific">Pseudorhizobium endolithicum</name>
    <dbReference type="NCBI Taxonomy" id="1191678"/>
    <lineage>
        <taxon>Bacteria</taxon>
        <taxon>Pseudomonadati</taxon>
        <taxon>Pseudomonadota</taxon>
        <taxon>Alphaproteobacteria</taxon>
        <taxon>Hyphomicrobiales</taxon>
        <taxon>Rhizobiaceae</taxon>
        <taxon>Rhizobium/Agrobacterium group</taxon>
        <taxon>Pseudorhizobium</taxon>
    </lineage>
</organism>
<evidence type="ECO:0000256" key="7">
    <source>
        <dbReference type="ARBA" id="ARBA00022729"/>
    </source>
</evidence>
<keyword evidence="8" id="KW-0408">Iron</keyword>
<evidence type="ECO:0000256" key="16">
    <source>
        <dbReference type="SAM" id="SignalP"/>
    </source>
</evidence>
<evidence type="ECO:0000313" key="19">
    <source>
        <dbReference type="EMBL" id="CAD7034137.1"/>
    </source>
</evidence>
<accession>A0ABM8PK11</accession>
<evidence type="ECO:0000256" key="8">
    <source>
        <dbReference type="ARBA" id="ARBA00023004"/>
    </source>
</evidence>
<dbReference type="EMBL" id="CABFWF030000010">
    <property type="protein sequence ID" value="CAD7034137.1"/>
    <property type="molecule type" value="Genomic_DNA"/>
</dbReference>
<evidence type="ECO:0000259" key="18">
    <source>
        <dbReference type="Pfam" id="PF07715"/>
    </source>
</evidence>
<keyword evidence="10 15" id="KW-0798">TonB box</keyword>
<keyword evidence="4 14" id="KW-1134">Transmembrane beta strand</keyword>
<evidence type="ECO:0000256" key="9">
    <source>
        <dbReference type="ARBA" id="ARBA00023065"/>
    </source>
</evidence>
<dbReference type="CDD" id="cd01347">
    <property type="entry name" value="ligand_gated_channel"/>
    <property type="match status" value="1"/>
</dbReference>
<feature type="signal peptide" evidence="16">
    <location>
        <begin position="1"/>
        <end position="38"/>
    </location>
</feature>
<dbReference type="Gene3D" id="2.40.170.20">
    <property type="entry name" value="TonB-dependent receptor, beta-barrel domain"/>
    <property type="match status" value="1"/>
</dbReference>
<evidence type="ECO:0000256" key="6">
    <source>
        <dbReference type="ARBA" id="ARBA00022692"/>
    </source>
</evidence>